<keyword evidence="3" id="KW-0153">Cholesterol metabolism</keyword>
<keyword evidence="7" id="KW-0443">Lipid metabolism</keyword>
<keyword evidence="9" id="KW-0753">Steroid metabolism</keyword>
<dbReference type="Gene3D" id="3.50.50.60">
    <property type="entry name" value="FAD/NAD(P)-binding domain"/>
    <property type="match status" value="1"/>
</dbReference>
<evidence type="ECO:0000256" key="15">
    <source>
        <dbReference type="ARBA" id="ARBA00049778"/>
    </source>
</evidence>
<keyword evidence="8" id="KW-1207">Sterol metabolism</keyword>
<evidence type="ECO:0000256" key="6">
    <source>
        <dbReference type="ARBA" id="ARBA00023002"/>
    </source>
</evidence>
<reference evidence="18" key="2">
    <citation type="submission" date="2020-09" db="EMBL/GenBank/DDBJ databases">
        <authorList>
            <person name="Sun Q."/>
            <person name="Ohkuma M."/>
        </authorList>
    </citation>
    <scope>NUCLEOTIDE SEQUENCE</scope>
    <source>
        <strain evidence="18">JCM 4988</strain>
    </source>
</reference>
<dbReference type="PROSITE" id="PS51318">
    <property type="entry name" value="TAT"/>
    <property type="match status" value="1"/>
</dbReference>
<dbReference type="Pfam" id="PF00732">
    <property type="entry name" value="GMC_oxred_N"/>
    <property type="match status" value="1"/>
</dbReference>
<dbReference type="GO" id="GO:0050660">
    <property type="term" value="F:flavin adenine dinucleotide binding"/>
    <property type="evidence" value="ECO:0007669"/>
    <property type="project" value="InterPro"/>
</dbReference>
<dbReference type="Proteomes" id="UP000630936">
    <property type="component" value="Unassembled WGS sequence"/>
</dbReference>
<comment type="cofactor">
    <cofactor evidence="1">
        <name>FAD</name>
        <dbReference type="ChEBI" id="CHEBI:57692"/>
    </cofactor>
</comment>
<dbReference type="Pfam" id="PF22500">
    <property type="entry name" value="GMC_oxred_C_1st"/>
    <property type="match status" value="1"/>
</dbReference>
<dbReference type="InterPro" id="IPR052542">
    <property type="entry name" value="Cholesterol_Oxidase"/>
</dbReference>
<evidence type="ECO:0000256" key="9">
    <source>
        <dbReference type="ARBA" id="ARBA00023221"/>
    </source>
</evidence>
<evidence type="ECO:0000259" key="17">
    <source>
        <dbReference type="PROSITE" id="PS00623"/>
    </source>
</evidence>
<dbReference type="SUPFAM" id="SSF54373">
    <property type="entry name" value="FAD-linked reductases, C-terminal domain"/>
    <property type="match status" value="1"/>
</dbReference>
<comment type="caution">
    <text evidence="18">The sequence shown here is derived from an EMBL/GenBank/DDBJ whole genome shotgun (WGS) entry which is preliminary data.</text>
</comment>
<dbReference type="SUPFAM" id="SSF51905">
    <property type="entry name" value="FAD/NAD(P)-binding domain"/>
    <property type="match status" value="1"/>
</dbReference>
<evidence type="ECO:0000256" key="2">
    <source>
        <dbReference type="ARBA" id="ARBA00010790"/>
    </source>
</evidence>
<evidence type="ECO:0000256" key="4">
    <source>
        <dbReference type="ARBA" id="ARBA00022630"/>
    </source>
</evidence>
<dbReference type="InterPro" id="IPR036188">
    <property type="entry name" value="FAD/NAD-bd_sf"/>
</dbReference>
<evidence type="ECO:0000256" key="16">
    <source>
        <dbReference type="RuleBase" id="RU003968"/>
    </source>
</evidence>
<dbReference type="EC" id="1.1.3.6" evidence="13"/>
<keyword evidence="4 16" id="KW-0285">Flavoprotein</keyword>
<evidence type="ECO:0000256" key="14">
    <source>
        <dbReference type="ARBA" id="ARBA00049744"/>
    </source>
</evidence>
<dbReference type="EC" id="5.3.3.1" evidence="11"/>
<evidence type="ECO:0000256" key="5">
    <source>
        <dbReference type="ARBA" id="ARBA00022827"/>
    </source>
</evidence>
<dbReference type="GO" id="GO:0004769">
    <property type="term" value="F:steroid Delta-isomerase activity"/>
    <property type="evidence" value="ECO:0007669"/>
    <property type="project" value="UniProtKB-EC"/>
</dbReference>
<dbReference type="PROSITE" id="PS00623">
    <property type="entry name" value="GMC_OXRED_1"/>
    <property type="match status" value="1"/>
</dbReference>
<proteinExistence type="inferred from homology"/>
<protein>
    <recommendedName>
        <fullName evidence="14">Cholesterol oxidase</fullName>
        <ecNumber evidence="13">1.1.3.6</ecNumber>
        <ecNumber evidence="11">5.3.3.1</ecNumber>
    </recommendedName>
    <alternativeName>
        <fullName evidence="15">Cholesterol isomerase</fullName>
    </alternativeName>
</protein>
<evidence type="ECO:0000256" key="7">
    <source>
        <dbReference type="ARBA" id="ARBA00023098"/>
    </source>
</evidence>
<evidence type="ECO:0000256" key="3">
    <source>
        <dbReference type="ARBA" id="ARBA00022548"/>
    </source>
</evidence>
<name>A0A918QJ83_9ACTN</name>
<dbReference type="Gene3D" id="3.30.410.10">
    <property type="entry name" value="Cholesterol Oxidase, domain 2"/>
    <property type="match status" value="1"/>
</dbReference>
<evidence type="ECO:0000256" key="12">
    <source>
        <dbReference type="ARBA" id="ARBA00049645"/>
    </source>
</evidence>
<dbReference type="InterPro" id="IPR007867">
    <property type="entry name" value="GMC_OxRtase_C"/>
</dbReference>
<comment type="pathway">
    <text evidence="12">Steroid metabolism; cholesterol degradation.</text>
</comment>
<keyword evidence="19" id="KW-1185">Reference proteome</keyword>
<dbReference type="PANTHER" id="PTHR47470:SF1">
    <property type="entry name" value="FAD-DEPENDENT OXIDOREDUCTASE 2 FAD BINDING DOMAIN-CONTAINING PROTEIN"/>
    <property type="match status" value="1"/>
</dbReference>
<comment type="similarity">
    <text evidence="2 16">Belongs to the GMC oxidoreductase family.</text>
</comment>
<dbReference type="PANTHER" id="PTHR47470">
    <property type="entry name" value="CHOLESTEROL OXIDASE"/>
    <property type="match status" value="1"/>
</dbReference>
<accession>A0A918QJ83</accession>
<dbReference type="GO" id="GO:0016995">
    <property type="term" value="F:cholesterol oxidase activity"/>
    <property type="evidence" value="ECO:0007669"/>
    <property type="project" value="UniProtKB-EC"/>
</dbReference>
<dbReference type="AlphaFoldDB" id="A0A918QJ83"/>
<evidence type="ECO:0000313" key="18">
    <source>
        <dbReference type="EMBL" id="GGZ53973.1"/>
    </source>
</evidence>
<evidence type="ECO:0000256" key="11">
    <source>
        <dbReference type="ARBA" id="ARBA00038856"/>
    </source>
</evidence>
<keyword evidence="10" id="KW-0413">Isomerase</keyword>
<dbReference type="InterPro" id="IPR006311">
    <property type="entry name" value="TAT_signal"/>
</dbReference>
<dbReference type="InterPro" id="IPR000172">
    <property type="entry name" value="GMC_OxRdtase_N"/>
</dbReference>
<sequence length="551" mass="60062">MGSRPVFAHDLFMTSYLTRRHLLGAAAVQTAAVLGFTRVGLSSASAVEPPATERAPAVVIGSGYGAAVAALRLGQAGIRTVVLEMGRLWDTPGPDGKLFCPTIRPDRRSMWFRTRTEAPLASFLWLDVVNRRIDPYPGVLDRVDHGDMSVYVGRGVGGGSLVNGGMAVTPPRDYFSEVLPQVDAEGMYGTFFPRARRMLGVNDIDPAWFESTEWYRYSRVSRAHAHRAGLDTVFVPNVYDFDHMRREASGQAPKSALAGEVLYGNNHGKRSVDKTYLAAAVATGNVTIETMSRARAIHRGREGYVLTVDRSDLDGKVIETKEIACTRLFLGAGSLGTTELLLRARETGALPELDAEVGRGWGNNGNVMTARANHLWDTVGAHQSTMPVMGINDWNNPANPVFAEIAPLPMGLEHWISLYLAITKNPERGHFTYDPATDSARLNWHRSQSEPSVRAAKSLFDRINRVNGTVYRHDLFGGNRAFADDFTYHPLGGCVLGRATDGYGRAKGHPGLYVVDGSLVPGSIGVNPFVTITALAERNMERIIQQDIAAA</sequence>
<dbReference type="EMBL" id="BMWG01000023">
    <property type="protein sequence ID" value="GGZ53973.1"/>
    <property type="molecule type" value="Genomic_DNA"/>
</dbReference>
<keyword evidence="6" id="KW-0560">Oxidoreductase</keyword>
<feature type="domain" description="Glucose-methanol-choline oxidoreductase N-terminal" evidence="17">
    <location>
        <begin position="153"/>
        <end position="176"/>
    </location>
</feature>
<dbReference type="Pfam" id="PF05199">
    <property type="entry name" value="GMC_oxred_C"/>
    <property type="match status" value="1"/>
</dbReference>
<evidence type="ECO:0000256" key="1">
    <source>
        <dbReference type="ARBA" id="ARBA00001974"/>
    </source>
</evidence>
<reference evidence="18" key="1">
    <citation type="journal article" date="2014" name="Int. J. Syst. Evol. Microbiol.">
        <title>Complete genome sequence of Corynebacterium casei LMG S-19264T (=DSM 44701T), isolated from a smear-ripened cheese.</title>
        <authorList>
            <consortium name="US DOE Joint Genome Institute (JGI-PGF)"/>
            <person name="Walter F."/>
            <person name="Albersmeier A."/>
            <person name="Kalinowski J."/>
            <person name="Ruckert C."/>
        </authorList>
    </citation>
    <scope>NUCLEOTIDE SEQUENCE</scope>
    <source>
        <strain evidence="18">JCM 4988</strain>
    </source>
</reference>
<keyword evidence="5 16" id="KW-0274">FAD</keyword>
<evidence type="ECO:0000313" key="19">
    <source>
        <dbReference type="Proteomes" id="UP000630936"/>
    </source>
</evidence>
<evidence type="ECO:0000256" key="13">
    <source>
        <dbReference type="ARBA" id="ARBA00049723"/>
    </source>
</evidence>
<evidence type="ECO:0000256" key="8">
    <source>
        <dbReference type="ARBA" id="ARBA00023166"/>
    </source>
</evidence>
<gene>
    <name evidence="18" type="ORF">GCM10010387_55010</name>
</gene>
<organism evidence="18 19">
    <name type="scientific">Streptomyces inusitatus</name>
    <dbReference type="NCBI Taxonomy" id="68221"/>
    <lineage>
        <taxon>Bacteria</taxon>
        <taxon>Bacillati</taxon>
        <taxon>Actinomycetota</taxon>
        <taxon>Actinomycetes</taxon>
        <taxon>Kitasatosporales</taxon>
        <taxon>Streptomycetaceae</taxon>
        <taxon>Streptomyces</taxon>
    </lineage>
</organism>
<dbReference type="GO" id="GO:0008203">
    <property type="term" value="P:cholesterol metabolic process"/>
    <property type="evidence" value="ECO:0007669"/>
    <property type="project" value="UniProtKB-KW"/>
</dbReference>
<evidence type="ECO:0000256" key="10">
    <source>
        <dbReference type="ARBA" id="ARBA00023235"/>
    </source>
</evidence>